<accession>A0AA38SGN5</accession>
<dbReference type="Proteomes" id="UP001172457">
    <property type="component" value="Chromosome 7"/>
</dbReference>
<evidence type="ECO:0000256" key="1">
    <source>
        <dbReference type="SAM" id="MobiDB-lite"/>
    </source>
</evidence>
<feature type="region of interest" description="Disordered" evidence="1">
    <location>
        <begin position="279"/>
        <end position="315"/>
    </location>
</feature>
<gene>
    <name evidence="2" type="ORF">OSB04_028891</name>
</gene>
<reference evidence="2" key="1">
    <citation type="submission" date="2023-03" db="EMBL/GenBank/DDBJ databases">
        <title>Chromosome-scale reference genome and RAD-based genetic map of yellow starthistle (Centaurea solstitialis) reveal putative structural variation and QTLs associated with invader traits.</title>
        <authorList>
            <person name="Reatini B."/>
            <person name="Cang F.A."/>
            <person name="Jiang Q."/>
            <person name="Mckibben M.T.W."/>
            <person name="Barker M.S."/>
            <person name="Rieseberg L.H."/>
            <person name="Dlugosch K.M."/>
        </authorList>
    </citation>
    <scope>NUCLEOTIDE SEQUENCE</scope>
    <source>
        <strain evidence="2">CAN-66</strain>
        <tissue evidence="2">Leaf</tissue>
    </source>
</reference>
<proteinExistence type="predicted"/>
<protein>
    <recommendedName>
        <fullName evidence="4">Chromo domain-containing protein</fullName>
    </recommendedName>
</protein>
<dbReference type="Pfam" id="PF08284">
    <property type="entry name" value="RVP_2"/>
    <property type="match status" value="1"/>
</dbReference>
<feature type="region of interest" description="Disordered" evidence="1">
    <location>
        <begin position="197"/>
        <end position="227"/>
    </location>
</feature>
<dbReference type="AlphaFoldDB" id="A0AA38SGN5"/>
<dbReference type="EMBL" id="JARYMX010000007">
    <property type="protein sequence ID" value="KAJ9542385.1"/>
    <property type="molecule type" value="Genomic_DNA"/>
</dbReference>
<sequence length="636" mass="69587">MIVIAWEPISVLFRLRIRAKPRLDSGYRDSDGIDSAPVAKLVKIFTTVTTRRIQNSDEPKVPDLRDVIASQVTKALHHILPGLFAQMKDEILEAVDQRIDMAFTTRGSTSGNSSQAPGRNVTFKDFMACQPPLFEGRKDPIACFRWVAAVEGAFRTSGCPGEMKVFYVVNLLRNAESYGGADQCYDVGRVQGTTGRAVRSSHRDAANHRGVSELGLDNGDGERDHQPPVLGEITFLSGLLEHRRNEDVSVPGVLKTEIREFVATSMCKSFDAMVEDVKGKRKAEQEPVPVKKFKGQRSDGRKDAGRTTKGSVDCQSPCASNAGSLVIEAGSAGSNRGPPGHIKPNCPQLVGAAAAETPASTPLMITDGSTGKKSGSTTGGCGRVFQLTAEGAEADPDVVAAFSPENEKPALVLFDTGATWSFVLNTFDKDLQLERDRLASPLVIDIATEEVRFGDSWSTFYLRLYPHPVSRIDVIVGVDGMFRNRGTVDCAEQLARIQNSSGGELIVYGEGRRRQLAFSSITKAREYLRHRCAGYLAYAVTGSAEEKLSVVGVPNCISVRLTIRRRTDKVEESLNYTEKPVAVLEWKVKQLRNKEIGIVKVQWQHRKGSEWIWEPEADMREVSGTLLGLISGTKSV</sequence>
<evidence type="ECO:0000313" key="2">
    <source>
        <dbReference type="EMBL" id="KAJ9542385.1"/>
    </source>
</evidence>
<dbReference type="InterPro" id="IPR032567">
    <property type="entry name" value="RTL1-rel"/>
</dbReference>
<dbReference type="PANTHER" id="PTHR15503">
    <property type="entry name" value="LDOC1 RELATED"/>
    <property type="match status" value="1"/>
</dbReference>
<name>A0AA38SGN5_9ASTR</name>
<comment type="caution">
    <text evidence="2">The sequence shown here is derived from an EMBL/GenBank/DDBJ whole genome shotgun (WGS) entry which is preliminary data.</text>
</comment>
<dbReference type="PANTHER" id="PTHR15503:SF42">
    <property type="entry name" value="ZINC FINGER, CCHC-TYPE, RETROTRANSPOSON GAG DOMAIN, ASPARTIC PEPTIDASE DOMAIN PROTEIN-RELATED"/>
    <property type="match status" value="1"/>
</dbReference>
<organism evidence="2 3">
    <name type="scientific">Centaurea solstitialis</name>
    <name type="common">yellow star-thistle</name>
    <dbReference type="NCBI Taxonomy" id="347529"/>
    <lineage>
        <taxon>Eukaryota</taxon>
        <taxon>Viridiplantae</taxon>
        <taxon>Streptophyta</taxon>
        <taxon>Embryophyta</taxon>
        <taxon>Tracheophyta</taxon>
        <taxon>Spermatophyta</taxon>
        <taxon>Magnoliopsida</taxon>
        <taxon>eudicotyledons</taxon>
        <taxon>Gunneridae</taxon>
        <taxon>Pentapetalae</taxon>
        <taxon>asterids</taxon>
        <taxon>campanulids</taxon>
        <taxon>Asterales</taxon>
        <taxon>Asteraceae</taxon>
        <taxon>Carduoideae</taxon>
        <taxon>Cardueae</taxon>
        <taxon>Centaureinae</taxon>
        <taxon>Centaurea</taxon>
    </lineage>
</organism>
<evidence type="ECO:0000313" key="3">
    <source>
        <dbReference type="Proteomes" id="UP001172457"/>
    </source>
</evidence>
<evidence type="ECO:0008006" key="4">
    <source>
        <dbReference type="Google" id="ProtNLM"/>
    </source>
</evidence>
<feature type="compositionally biased region" description="Basic and acidic residues" evidence="1">
    <location>
        <begin position="296"/>
        <end position="306"/>
    </location>
</feature>
<feature type="compositionally biased region" description="Basic and acidic residues" evidence="1">
    <location>
        <begin position="201"/>
        <end position="211"/>
    </location>
</feature>
<keyword evidence="3" id="KW-1185">Reference proteome</keyword>